<accession>A0A0F9J4V7</accession>
<reference evidence="1" key="1">
    <citation type="journal article" date="2015" name="Nature">
        <title>Complex archaea that bridge the gap between prokaryotes and eukaryotes.</title>
        <authorList>
            <person name="Spang A."/>
            <person name="Saw J.H."/>
            <person name="Jorgensen S.L."/>
            <person name="Zaremba-Niedzwiedzka K."/>
            <person name="Martijn J."/>
            <person name="Lind A.E."/>
            <person name="van Eijk R."/>
            <person name="Schleper C."/>
            <person name="Guy L."/>
            <person name="Ettema T.J."/>
        </authorList>
    </citation>
    <scope>NUCLEOTIDE SEQUENCE</scope>
</reference>
<proteinExistence type="predicted"/>
<gene>
    <name evidence="1" type="ORF">LCGC14_1799340</name>
</gene>
<dbReference type="EMBL" id="LAZR01017313">
    <property type="protein sequence ID" value="KKM00946.1"/>
    <property type="molecule type" value="Genomic_DNA"/>
</dbReference>
<comment type="caution">
    <text evidence="1">The sequence shown here is derived from an EMBL/GenBank/DDBJ whole genome shotgun (WGS) entry which is preliminary data.</text>
</comment>
<evidence type="ECO:0000313" key="1">
    <source>
        <dbReference type="EMBL" id="KKM00946.1"/>
    </source>
</evidence>
<name>A0A0F9J4V7_9ZZZZ</name>
<sequence length="115" mass="13198">MFNQQFKEDGLMYPALVCEYCGKEVLPKDGVLIWNTDTEPLRLVHKAGGQYDCILHTKSKCSEALDVFLIRLVMQYMNPEFIKPPKHAEDALMSDKTYKLSVPIPSGFWTMLAIR</sequence>
<dbReference type="AlphaFoldDB" id="A0A0F9J4V7"/>
<organism evidence="1">
    <name type="scientific">marine sediment metagenome</name>
    <dbReference type="NCBI Taxonomy" id="412755"/>
    <lineage>
        <taxon>unclassified sequences</taxon>
        <taxon>metagenomes</taxon>
        <taxon>ecological metagenomes</taxon>
    </lineage>
</organism>
<protein>
    <submittedName>
        <fullName evidence="1">Uncharacterized protein</fullName>
    </submittedName>
</protein>